<protein>
    <submittedName>
        <fullName evidence="9">Putative cation-transporting ATPase F</fullName>
        <ecNumber evidence="9">3.6.3.-</ecNumber>
    </submittedName>
</protein>
<accession>A0A6N3EJG8</accession>
<dbReference type="InterPro" id="IPR018303">
    <property type="entry name" value="ATPase_P-typ_P_site"/>
</dbReference>
<evidence type="ECO:0000313" key="9">
    <source>
        <dbReference type="EMBL" id="VYU41270.1"/>
    </source>
</evidence>
<feature type="transmembrane region" description="Helical" evidence="7">
    <location>
        <begin position="80"/>
        <end position="98"/>
    </location>
</feature>
<keyword evidence="4 7" id="KW-1133">Transmembrane helix</keyword>
<feature type="transmembrane region" description="Helical" evidence="7">
    <location>
        <begin position="56"/>
        <end position="74"/>
    </location>
</feature>
<gene>
    <name evidence="9" type="primary">ctpF_2</name>
    <name evidence="9" type="ORF">ELLFYP34_03524</name>
</gene>
<dbReference type="Gene3D" id="2.70.150.10">
    <property type="entry name" value="Calcium-transporting ATPase, cytoplasmic transduction domain A"/>
    <property type="match status" value="1"/>
</dbReference>
<sequence length="809" mass="87453">MKKHSAAGRQPITRLTPDPELGLTSEQAQHRMRAGWHNLTKEQLSKTEGQIIRDNIFTFFNFLFFALAFCLFMVKAYTDMLFLGIVIVNVLIGIIQELKVKRTLDKISLLSGQNAHVVRDGTVQTLPTDHLVLDDIVHFTAGSSICADAILCEGTVEVNEALLTGEADIIVKHPGDQLLSGSFIVSGSCSARLDRVGSDSYAASITHEAKRRKKHRSQMMRDLDRLLKFIGIGIIPLGLIMFFKQSALLNTGVPYAVSSTVAAMVGMIPEGLYLLVNIALAVSVINLARRRTLVHELSCIENLARVDTLCLDKTGTLTEGVMEVTGTIPLAGLTQEALERQLAAFLQASASENATAKALKSHFQQIAPSLSVKKEIPFSSERKWNALILSDGSACFLGAPERLLGKNYSRYIPQLKPILSSGKRALLLARGTAEDTESPENSCLTPLGFILLSDKLRDDVQETLAYFKEQGVTIKVISGDNAETVSEIARRAGVNGASAFIDASALSDDADMAAAAENHSVFGRVTPEQKRRLICGLKENGHTVAMIGDGVNDVLALKDADCSIAMAAGSDAAQHVSQMVLLDSDFSVMPQIVREGRRVINNIERSAALFLVKNIFSFILSLILLFAAIPYPFLPIHITLISGLMIGIPSFALTFEPNYRQVHGHFLRNVLSSALPGGLVNAFNLLAVLIAGTLLGIPMDQISTICTLLVGVTGLLVLLRLCQPLNLPRAGLVAVMGVGFFGAAFLFGPLFSLSSLTLESWTVFGAFTALSPLLMAGLTALLQHLTLWPAKTKTLKASKSLSLRETDRP</sequence>
<reference evidence="9" key="1">
    <citation type="submission" date="2019-11" db="EMBL/GenBank/DDBJ databases">
        <authorList>
            <person name="Feng L."/>
        </authorList>
    </citation>
    <scope>NUCLEOTIDE SEQUENCE</scope>
    <source>
        <strain evidence="9">ElimosumLFYP34</strain>
    </source>
</reference>
<dbReference type="InterPro" id="IPR008250">
    <property type="entry name" value="ATPase_P-typ_transduc_dom_A_sf"/>
</dbReference>
<dbReference type="SFLD" id="SFLDG00002">
    <property type="entry name" value="C1.7:_P-type_atpase_like"/>
    <property type="match status" value="1"/>
</dbReference>
<evidence type="ECO:0000256" key="2">
    <source>
        <dbReference type="ARBA" id="ARBA00022692"/>
    </source>
</evidence>
<evidence type="ECO:0000259" key="8">
    <source>
        <dbReference type="Pfam" id="PF00122"/>
    </source>
</evidence>
<feature type="transmembrane region" description="Helical" evidence="7">
    <location>
        <begin position="731"/>
        <end position="751"/>
    </location>
</feature>
<dbReference type="InterPro" id="IPR036412">
    <property type="entry name" value="HAD-like_sf"/>
</dbReference>
<feature type="transmembrane region" description="Helical" evidence="7">
    <location>
        <begin position="263"/>
        <end position="288"/>
    </location>
</feature>
<evidence type="ECO:0000256" key="1">
    <source>
        <dbReference type="ARBA" id="ARBA00004141"/>
    </source>
</evidence>
<feature type="region of interest" description="Disordered" evidence="6">
    <location>
        <begin position="1"/>
        <end position="20"/>
    </location>
</feature>
<evidence type="ECO:0000256" key="3">
    <source>
        <dbReference type="ARBA" id="ARBA00022967"/>
    </source>
</evidence>
<dbReference type="InterPro" id="IPR044492">
    <property type="entry name" value="P_typ_ATPase_HD_dom"/>
</dbReference>
<keyword evidence="5 7" id="KW-0472">Membrane</keyword>
<evidence type="ECO:0000256" key="7">
    <source>
        <dbReference type="SAM" id="Phobius"/>
    </source>
</evidence>
<feature type="transmembrane region" description="Helical" evidence="7">
    <location>
        <begin position="763"/>
        <end position="782"/>
    </location>
</feature>
<evidence type="ECO:0000256" key="4">
    <source>
        <dbReference type="ARBA" id="ARBA00022989"/>
    </source>
</evidence>
<dbReference type="AlphaFoldDB" id="A0A6N3EJG8"/>
<dbReference type="GO" id="GO:0005524">
    <property type="term" value="F:ATP binding"/>
    <property type="evidence" value="ECO:0007669"/>
    <property type="project" value="InterPro"/>
</dbReference>
<dbReference type="Gene3D" id="1.20.1110.10">
    <property type="entry name" value="Calcium-transporting ATPase, transmembrane domain"/>
    <property type="match status" value="1"/>
</dbReference>
<name>A0A6N3EJG8_EUBLI</name>
<feature type="domain" description="P-type ATPase A" evidence="8">
    <location>
        <begin position="113"/>
        <end position="208"/>
    </location>
</feature>
<evidence type="ECO:0000256" key="6">
    <source>
        <dbReference type="SAM" id="MobiDB-lite"/>
    </source>
</evidence>
<dbReference type="PRINTS" id="PR00119">
    <property type="entry name" value="CATATPASE"/>
</dbReference>
<feature type="transmembrane region" description="Helical" evidence="7">
    <location>
        <begin position="634"/>
        <end position="653"/>
    </location>
</feature>
<dbReference type="PROSITE" id="PS01229">
    <property type="entry name" value="COF_2"/>
    <property type="match status" value="1"/>
</dbReference>
<dbReference type="InterPro" id="IPR023299">
    <property type="entry name" value="ATPase_P-typ_cyto_dom_N"/>
</dbReference>
<dbReference type="Gene3D" id="3.40.1110.10">
    <property type="entry name" value="Calcium-transporting ATPase, cytoplasmic domain N"/>
    <property type="match status" value="1"/>
</dbReference>
<dbReference type="Gene3D" id="3.40.50.1000">
    <property type="entry name" value="HAD superfamily/HAD-like"/>
    <property type="match status" value="1"/>
</dbReference>
<dbReference type="Pfam" id="PF00702">
    <property type="entry name" value="Hydrolase"/>
    <property type="match status" value="1"/>
</dbReference>
<keyword evidence="3" id="KW-1278">Translocase</keyword>
<dbReference type="SUPFAM" id="SSF81665">
    <property type="entry name" value="Calcium ATPase, transmembrane domain M"/>
    <property type="match status" value="1"/>
</dbReference>
<dbReference type="SFLD" id="SFLDS00003">
    <property type="entry name" value="Haloacid_Dehalogenase"/>
    <property type="match status" value="1"/>
</dbReference>
<comment type="subcellular location">
    <subcellularLocation>
        <location evidence="1">Membrane</location>
        <topology evidence="1">Multi-pass membrane protein</topology>
    </subcellularLocation>
</comment>
<dbReference type="NCBIfam" id="TIGR01494">
    <property type="entry name" value="ATPase_P-type"/>
    <property type="match status" value="2"/>
</dbReference>
<feature type="transmembrane region" description="Helical" evidence="7">
    <location>
        <begin position="674"/>
        <end position="695"/>
    </location>
</feature>
<dbReference type="InterPro" id="IPR023298">
    <property type="entry name" value="ATPase_P-typ_TM_dom_sf"/>
</dbReference>
<dbReference type="GO" id="GO:0016020">
    <property type="term" value="C:membrane"/>
    <property type="evidence" value="ECO:0007669"/>
    <property type="project" value="UniProtKB-SubCell"/>
</dbReference>
<dbReference type="PANTHER" id="PTHR42861">
    <property type="entry name" value="CALCIUM-TRANSPORTING ATPASE"/>
    <property type="match status" value="1"/>
</dbReference>
<dbReference type="InterPro" id="IPR059000">
    <property type="entry name" value="ATPase_P-type_domA"/>
</dbReference>
<feature type="transmembrane region" description="Helical" evidence="7">
    <location>
        <begin position="701"/>
        <end position="719"/>
    </location>
</feature>
<dbReference type="InterPro" id="IPR023214">
    <property type="entry name" value="HAD_sf"/>
</dbReference>
<keyword evidence="9" id="KW-0378">Hydrolase</keyword>
<dbReference type="SFLD" id="SFLDF00027">
    <property type="entry name" value="p-type_atpase"/>
    <property type="match status" value="1"/>
</dbReference>
<dbReference type="SUPFAM" id="SSF56784">
    <property type="entry name" value="HAD-like"/>
    <property type="match status" value="1"/>
</dbReference>
<dbReference type="PROSITE" id="PS00154">
    <property type="entry name" value="ATPASE_E1_E2"/>
    <property type="match status" value="1"/>
</dbReference>
<proteinExistence type="predicted"/>
<feature type="transmembrane region" description="Helical" evidence="7">
    <location>
        <begin position="607"/>
        <end position="628"/>
    </location>
</feature>
<dbReference type="InterPro" id="IPR001757">
    <property type="entry name" value="P_typ_ATPase"/>
</dbReference>
<dbReference type="EC" id="3.6.3.-" evidence="9"/>
<dbReference type="GO" id="GO:0016887">
    <property type="term" value="F:ATP hydrolysis activity"/>
    <property type="evidence" value="ECO:0007669"/>
    <property type="project" value="InterPro"/>
</dbReference>
<organism evidence="9">
    <name type="scientific">Eubacterium limosum</name>
    <dbReference type="NCBI Taxonomy" id="1736"/>
    <lineage>
        <taxon>Bacteria</taxon>
        <taxon>Bacillati</taxon>
        <taxon>Bacillota</taxon>
        <taxon>Clostridia</taxon>
        <taxon>Eubacteriales</taxon>
        <taxon>Eubacteriaceae</taxon>
        <taxon>Eubacterium</taxon>
    </lineage>
</organism>
<feature type="transmembrane region" description="Helical" evidence="7">
    <location>
        <begin position="226"/>
        <end position="243"/>
    </location>
</feature>
<dbReference type="SUPFAM" id="SSF81653">
    <property type="entry name" value="Calcium ATPase, transduction domain A"/>
    <property type="match status" value="1"/>
</dbReference>
<evidence type="ECO:0000256" key="5">
    <source>
        <dbReference type="ARBA" id="ARBA00023136"/>
    </source>
</evidence>
<dbReference type="Pfam" id="PF00122">
    <property type="entry name" value="E1-E2_ATPase"/>
    <property type="match status" value="1"/>
</dbReference>
<keyword evidence="2 7" id="KW-0812">Transmembrane</keyword>
<dbReference type="EMBL" id="CACRTR010000011">
    <property type="protein sequence ID" value="VYU41270.1"/>
    <property type="molecule type" value="Genomic_DNA"/>
</dbReference>